<proteinExistence type="predicted"/>
<comment type="caution">
    <text evidence="4">The sequence shown here is derived from an EMBL/GenBank/DDBJ whole genome shotgun (WGS) entry which is preliminary data.</text>
</comment>
<keyword evidence="2" id="KW-0472">Membrane</keyword>
<evidence type="ECO:0000313" key="5">
    <source>
        <dbReference type="Proteomes" id="UP000036834"/>
    </source>
</evidence>
<evidence type="ECO:0000313" key="4">
    <source>
        <dbReference type="EMBL" id="KNB71620.1"/>
    </source>
</evidence>
<keyword evidence="3" id="KW-0732">Signal</keyword>
<feature type="region of interest" description="Disordered" evidence="1">
    <location>
        <begin position="33"/>
        <end position="73"/>
    </location>
</feature>
<dbReference type="PANTHER" id="PTHR41542:SF1">
    <property type="entry name" value="BLL5807 PROTEIN"/>
    <property type="match status" value="1"/>
</dbReference>
<dbReference type="InterPro" id="IPR036259">
    <property type="entry name" value="MFS_trans_sf"/>
</dbReference>
<evidence type="ECO:0000256" key="3">
    <source>
        <dbReference type="SAM" id="SignalP"/>
    </source>
</evidence>
<feature type="compositionally biased region" description="Polar residues" evidence="1">
    <location>
        <begin position="34"/>
        <end position="60"/>
    </location>
</feature>
<organism evidence="4 5">
    <name type="scientific">Brevibacillus reuszeri</name>
    <dbReference type="NCBI Taxonomy" id="54915"/>
    <lineage>
        <taxon>Bacteria</taxon>
        <taxon>Bacillati</taxon>
        <taxon>Bacillota</taxon>
        <taxon>Bacilli</taxon>
        <taxon>Bacillales</taxon>
        <taxon>Paenibacillaceae</taxon>
        <taxon>Brevibacillus</taxon>
    </lineage>
</organism>
<evidence type="ECO:0000256" key="2">
    <source>
        <dbReference type="SAM" id="Phobius"/>
    </source>
</evidence>
<dbReference type="PANTHER" id="PTHR41542">
    <property type="entry name" value="BLL5807 PROTEIN"/>
    <property type="match status" value="1"/>
</dbReference>
<dbReference type="Proteomes" id="UP000036834">
    <property type="component" value="Unassembled WGS sequence"/>
</dbReference>
<dbReference type="EMBL" id="LGIQ01000009">
    <property type="protein sequence ID" value="KNB71620.1"/>
    <property type="molecule type" value="Genomic_DNA"/>
</dbReference>
<feature type="signal peptide" evidence="3">
    <location>
        <begin position="1"/>
        <end position="21"/>
    </location>
</feature>
<protein>
    <submittedName>
        <fullName evidence="4">Preprotein translocase subunit Tim44</fullName>
    </submittedName>
</protein>
<dbReference type="PATRIC" id="fig|54915.3.peg.3722"/>
<dbReference type="AlphaFoldDB" id="A0A0K9YTU6"/>
<gene>
    <name evidence="4" type="ORF">ADS79_22950</name>
</gene>
<accession>A0A0K9YTU6</accession>
<name>A0A0K9YTU6_9BACL</name>
<keyword evidence="2" id="KW-0812">Transmembrane</keyword>
<dbReference type="OrthoDB" id="2990597at2"/>
<feature type="transmembrane region" description="Helical" evidence="2">
    <location>
        <begin position="104"/>
        <end position="127"/>
    </location>
</feature>
<feature type="chain" id="PRO_5039142218" evidence="3">
    <location>
        <begin position="22"/>
        <end position="149"/>
    </location>
</feature>
<evidence type="ECO:0000256" key="1">
    <source>
        <dbReference type="SAM" id="MobiDB-lite"/>
    </source>
</evidence>
<keyword evidence="2" id="KW-1133">Transmembrane helix</keyword>
<dbReference type="SUPFAM" id="SSF103473">
    <property type="entry name" value="MFS general substrate transporter"/>
    <property type="match status" value="1"/>
</dbReference>
<dbReference type="RefSeq" id="WP_049740663.1">
    <property type="nucleotide sequence ID" value="NZ_BJON01000004.1"/>
</dbReference>
<feature type="compositionally biased region" description="Low complexity" evidence="1">
    <location>
        <begin position="61"/>
        <end position="73"/>
    </location>
</feature>
<sequence length="149" mass="15774">MKKLLMMLVAVMLVLAPTGFADHADAKGYKSGKKSFNSNTAPTNTQTPTKGDSNVNASTNKGTTSTPATTAPTKSGGFMSGGFMKGLLVGGLAGMLFGGLFGDMGALGAIFGFLINMLAIVAVIVLIRKIFVYFKTQREKKQELNTWKR</sequence>
<dbReference type="STRING" id="54915.ADS79_22950"/>
<reference evidence="5" key="1">
    <citation type="submission" date="2015-07" db="EMBL/GenBank/DDBJ databases">
        <title>Genome sequencing project for genomic taxonomy and phylogenomics of Bacillus-like bacteria.</title>
        <authorList>
            <person name="Liu B."/>
            <person name="Wang J."/>
            <person name="Zhu Y."/>
            <person name="Liu G."/>
            <person name="Chen Q."/>
            <person name="Chen Z."/>
            <person name="Lan J."/>
            <person name="Che J."/>
            <person name="Ge C."/>
            <person name="Shi H."/>
            <person name="Pan Z."/>
            <person name="Liu X."/>
        </authorList>
    </citation>
    <scope>NUCLEOTIDE SEQUENCE [LARGE SCALE GENOMIC DNA]</scope>
    <source>
        <strain evidence="5">DSM 9887</strain>
    </source>
</reference>